<dbReference type="InterPro" id="IPR050807">
    <property type="entry name" value="TransReg_Diox_bact_type"/>
</dbReference>
<dbReference type="SUPFAM" id="SSF47413">
    <property type="entry name" value="lambda repressor-like DNA-binding domains"/>
    <property type="match status" value="1"/>
</dbReference>
<dbReference type="SUPFAM" id="SSF51182">
    <property type="entry name" value="RmlC-like cupins"/>
    <property type="match status" value="1"/>
</dbReference>
<dbReference type="InterPro" id="IPR001387">
    <property type="entry name" value="Cro/C1-type_HTH"/>
</dbReference>
<dbReference type="EMBL" id="BAAALY010000003">
    <property type="protein sequence ID" value="GAA1534310.1"/>
    <property type="molecule type" value="Genomic_DNA"/>
</dbReference>
<keyword evidence="1" id="KW-0805">Transcription regulation</keyword>
<evidence type="ECO:0000313" key="6">
    <source>
        <dbReference type="Proteomes" id="UP001501791"/>
    </source>
</evidence>
<dbReference type="SMART" id="SM00530">
    <property type="entry name" value="HTH_XRE"/>
    <property type="match status" value="1"/>
</dbReference>
<gene>
    <name evidence="5" type="ORF">GCM10009691_07240</name>
</gene>
<dbReference type="PROSITE" id="PS50943">
    <property type="entry name" value="HTH_CROC1"/>
    <property type="match status" value="1"/>
</dbReference>
<dbReference type="Gene3D" id="2.60.120.10">
    <property type="entry name" value="Jelly Rolls"/>
    <property type="match status" value="1"/>
</dbReference>
<evidence type="ECO:0000313" key="5">
    <source>
        <dbReference type="EMBL" id="GAA1534310.1"/>
    </source>
</evidence>
<evidence type="ECO:0000256" key="1">
    <source>
        <dbReference type="ARBA" id="ARBA00023015"/>
    </source>
</evidence>
<reference evidence="6" key="1">
    <citation type="journal article" date="2019" name="Int. J. Syst. Evol. Microbiol.">
        <title>The Global Catalogue of Microorganisms (GCM) 10K type strain sequencing project: providing services to taxonomists for standard genome sequencing and annotation.</title>
        <authorList>
            <consortium name="The Broad Institute Genomics Platform"/>
            <consortium name="The Broad Institute Genome Sequencing Center for Infectious Disease"/>
            <person name="Wu L."/>
            <person name="Ma J."/>
        </authorList>
    </citation>
    <scope>NUCLEOTIDE SEQUENCE [LARGE SCALE GENOMIC DNA]</scope>
    <source>
        <strain evidence="6">JCM 13319</strain>
    </source>
</reference>
<keyword evidence="2" id="KW-0238">DNA-binding</keyword>
<keyword evidence="3" id="KW-0804">Transcription</keyword>
<dbReference type="PANTHER" id="PTHR46797">
    <property type="entry name" value="HTH-TYPE TRANSCRIPTIONAL REGULATOR"/>
    <property type="match status" value="1"/>
</dbReference>
<evidence type="ECO:0000259" key="4">
    <source>
        <dbReference type="PROSITE" id="PS50943"/>
    </source>
</evidence>
<organism evidence="5 6">
    <name type="scientific">Brevibacterium picturae</name>
    <dbReference type="NCBI Taxonomy" id="260553"/>
    <lineage>
        <taxon>Bacteria</taxon>
        <taxon>Bacillati</taxon>
        <taxon>Actinomycetota</taxon>
        <taxon>Actinomycetes</taxon>
        <taxon>Micrococcales</taxon>
        <taxon>Brevibacteriaceae</taxon>
        <taxon>Brevibacterium</taxon>
    </lineage>
</organism>
<comment type="caution">
    <text evidence="5">The sequence shown here is derived from an EMBL/GenBank/DDBJ whole genome shotgun (WGS) entry which is preliminary data.</text>
</comment>
<dbReference type="InterPro" id="IPR011051">
    <property type="entry name" value="RmlC_Cupin_sf"/>
</dbReference>
<evidence type="ECO:0000256" key="3">
    <source>
        <dbReference type="ARBA" id="ARBA00023163"/>
    </source>
</evidence>
<keyword evidence="6" id="KW-1185">Reference proteome</keyword>
<feature type="domain" description="HTH cro/C1-type" evidence="4">
    <location>
        <begin position="22"/>
        <end position="76"/>
    </location>
</feature>
<dbReference type="PANTHER" id="PTHR46797:SF23">
    <property type="entry name" value="HTH-TYPE TRANSCRIPTIONAL REGULATOR SUTR"/>
    <property type="match status" value="1"/>
</dbReference>
<dbReference type="Gene3D" id="1.10.260.40">
    <property type="entry name" value="lambda repressor-like DNA-binding domains"/>
    <property type="match status" value="1"/>
</dbReference>
<name>A0ABP4M216_9MICO</name>
<evidence type="ECO:0000256" key="2">
    <source>
        <dbReference type="ARBA" id="ARBA00023125"/>
    </source>
</evidence>
<dbReference type="CDD" id="cd00093">
    <property type="entry name" value="HTH_XRE"/>
    <property type="match status" value="1"/>
</dbReference>
<sequence>MLTMSTKSPRVQIFLDRVGRRVRDLRKERGWTIQRLADEASLSRRMLTQIELGQANPSLATIDRIAHALEVSFADLALSGTGTSAAGAGLAGASAGVDSSANLGSSELSAPGGGHTLAWEGPDGSTAYILGASSVPGTELWRWHLGPSVRYQAEADRAGAEEILHVLSGTLELAHTGETMELTAGMSIRIATDQSYSYTAGKEAPVDFIRVVIGA</sequence>
<dbReference type="InterPro" id="IPR014710">
    <property type="entry name" value="RmlC-like_jellyroll"/>
</dbReference>
<dbReference type="InterPro" id="IPR010982">
    <property type="entry name" value="Lambda_DNA-bd_dom_sf"/>
</dbReference>
<protein>
    <submittedName>
        <fullName evidence="5">XRE family transcriptional regulator</fullName>
    </submittedName>
</protein>
<dbReference type="Proteomes" id="UP001501791">
    <property type="component" value="Unassembled WGS sequence"/>
</dbReference>
<dbReference type="Pfam" id="PF01381">
    <property type="entry name" value="HTH_3"/>
    <property type="match status" value="1"/>
</dbReference>
<accession>A0ABP4M216</accession>
<proteinExistence type="predicted"/>